<proteinExistence type="predicted"/>
<protein>
    <submittedName>
        <fullName evidence="1">Uncharacterized protein</fullName>
    </submittedName>
</protein>
<comment type="caution">
    <text evidence="1">The sequence shown here is derived from an EMBL/GenBank/DDBJ whole genome shotgun (WGS) entry which is preliminary data.</text>
</comment>
<evidence type="ECO:0000313" key="1">
    <source>
        <dbReference type="EMBL" id="MCQ4629626.1"/>
    </source>
</evidence>
<gene>
    <name evidence="1" type="ORF">GB927_006225</name>
</gene>
<dbReference type="EMBL" id="WHSB02000002">
    <property type="protein sequence ID" value="MCQ4629626.1"/>
    <property type="molecule type" value="Genomic_DNA"/>
</dbReference>
<sequence>MSSDAKLAAISETDMQTIQSVLFRAGYDVGSGIGDDYKYSAAALLLMQKIRTEETSAVALEAYLDDRFGRSTKYKVLFAPLLPRYAIQGLPVVAKALMRPIEKRRRTNLKELKSWENEGGSTSGA</sequence>
<reference evidence="1" key="1">
    <citation type="submission" date="2021-07" db="EMBL/GenBank/DDBJ databases">
        <title>Shinella sp. nov., a novel member of the genus Shinella from water.</title>
        <authorList>
            <person name="Deng Y."/>
        </authorList>
    </citation>
    <scope>NUCLEOTIDE SEQUENCE</scope>
    <source>
        <strain evidence="1">CPCC 100929</strain>
    </source>
</reference>
<keyword evidence="2" id="KW-1185">Reference proteome</keyword>
<organism evidence="1 2">
    <name type="scientific">Shinella lacus</name>
    <dbReference type="NCBI Taxonomy" id="2654216"/>
    <lineage>
        <taxon>Bacteria</taxon>
        <taxon>Pseudomonadati</taxon>
        <taxon>Pseudomonadota</taxon>
        <taxon>Alphaproteobacteria</taxon>
        <taxon>Hyphomicrobiales</taxon>
        <taxon>Rhizobiaceae</taxon>
        <taxon>Shinella</taxon>
    </lineage>
</organism>
<accession>A0ABT1R367</accession>
<name>A0ABT1R367_9HYPH</name>
<dbReference type="Proteomes" id="UP000996601">
    <property type="component" value="Unassembled WGS sequence"/>
</dbReference>
<dbReference type="RefSeq" id="WP_256115797.1">
    <property type="nucleotide sequence ID" value="NZ_WHSB02000002.1"/>
</dbReference>
<evidence type="ECO:0000313" key="2">
    <source>
        <dbReference type="Proteomes" id="UP000996601"/>
    </source>
</evidence>